<proteinExistence type="predicted"/>
<dbReference type="Proteomes" id="UP000246269">
    <property type="component" value="Segment"/>
</dbReference>
<evidence type="ECO:0000313" key="2">
    <source>
        <dbReference type="Proteomes" id="UP000246269"/>
    </source>
</evidence>
<reference evidence="1 2" key="1">
    <citation type="submission" date="2018-04" db="EMBL/GenBank/DDBJ databases">
        <title>Looking for novel host receptors of T5-like bacteriophages.</title>
        <authorList>
            <person name="Kulikov E.E."/>
            <person name="Letarov A.V."/>
            <person name="Golomidova A.K."/>
        </authorList>
    </citation>
    <scope>NUCLEOTIDE SEQUENCE [LARGE SCALE GENOMIC DNA]</scope>
</reference>
<dbReference type="EMBL" id="MH203051">
    <property type="protein sequence ID" value="AWN08740.1"/>
    <property type="molecule type" value="Genomic_DNA"/>
</dbReference>
<keyword evidence="2" id="KW-1185">Reference proteome</keyword>
<accession>A0A2U8UX09</accession>
<name>A0A2U8UX09_9CAUD</name>
<gene>
    <name evidence="1" type="ORF">T59_00091</name>
</gene>
<protein>
    <submittedName>
        <fullName evidence="1">Uncharacterized protein</fullName>
    </submittedName>
</protein>
<evidence type="ECO:0000313" key="1">
    <source>
        <dbReference type="EMBL" id="AWN08740.1"/>
    </source>
</evidence>
<sequence length="77" mass="9015">MTKNVKHLKYRLIYNGRMETEELAQLAINSNEVMVRALAIEKLRASYESRIMELEEKLYGLLEAEARSNSEDRPTKQ</sequence>
<organism evidence="1 2">
    <name type="scientific">Escherichia phage Gostya9</name>
    <dbReference type="NCBI Taxonomy" id="2182345"/>
    <lineage>
        <taxon>Viruses</taxon>
        <taxon>Duplodnaviria</taxon>
        <taxon>Heunggongvirae</taxon>
        <taxon>Uroviricota</taxon>
        <taxon>Caudoviricetes</taxon>
        <taxon>Demerecviridae</taxon>
        <taxon>Markadamsvirinae</taxon>
        <taxon>Tequintavirus</taxon>
        <taxon>Tequintavirus gostya9</taxon>
    </lineage>
</organism>